<protein>
    <submittedName>
        <fullName evidence="3">Phosphotransferase</fullName>
    </submittedName>
</protein>
<comment type="similarity">
    <text evidence="1">Belongs to the pseudomonas-type ThrB family.</text>
</comment>
<dbReference type="EMBL" id="JAAOLE020000001">
    <property type="protein sequence ID" value="NVI47559.1"/>
    <property type="molecule type" value="Genomic_DNA"/>
</dbReference>
<gene>
    <name evidence="3" type="ORF">HAP48_032285</name>
</gene>
<dbReference type="InterPro" id="IPR050249">
    <property type="entry name" value="Pseudomonas-type_ThrB"/>
</dbReference>
<feature type="domain" description="Aminoglycoside phosphotransferase" evidence="2">
    <location>
        <begin position="40"/>
        <end position="284"/>
    </location>
</feature>
<evidence type="ECO:0000313" key="3">
    <source>
        <dbReference type="EMBL" id="NVI47559.1"/>
    </source>
</evidence>
<dbReference type="PANTHER" id="PTHR21064">
    <property type="entry name" value="AMINOGLYCOSIDE PHOSPHOTRANSFERASE DOMAIN-CONTAINING PROTEIN-RELATED"/>
    <property type="match status" value="1"/>
</dbReference>
<evidence type="ECO:0000259" key="2">
    <source>
        <dbReference type="Pfam" id="PF01636"/>
    </source>
</evidence>
<dbReference type="Pfam" id="PF01636">
    <property type="entry name" value="APH"/>
    <property type="match status" value="1"/>
</dbReference>
<accession>A0A973W5D8</accession>
<evidence type="ECO:0000256" key="1">
    <source>
        <dbReference type="ARBA" id="ARBA00038240"/>
    </source>
</evidence>
<dbReference type="GO" id="GO:0004413">
    <property type="term" value="F:homoserine kinase activity"/>
    <property type="evidence" value="ECO:0007669"/>
    <property type="project" value="TreeGrafter"/>
</dbReference>
<dbReference type="GO" id="GO:0009088">
    <property type="term" value="P:threonine biosynthetic process"/>
    <property type="evidence" value="ECO:0007669"/>
    <property type="project" value="TreeGrafter"/>
</dbReference>
<sequence>MNEFLALDLEEQVAAMTEVARAALRRWAGNFEEITLVKYRENAVFRLRDGNGDRFALRVHRSGYHNDVELKSELLWMSELAAASFDVPAVIPAKSGSLFVKATGPKISGSLQVDMLAWLEGDPLGSIETGFSCGFDELRGFYHQVGQLAARLHDQAAAWQLPLGFARHAWDAQGLLGPNPFWGDFRNLPDLSAHLPLIDEACAKAQHDLRLMGRSRENYGLIHADLVPENVLRNGGRLMLIDFDDAGFGWHMFELATALFWHTDRPYYRTIHDALVAGYRSVRQLSPAQWQQLPLFLYLRGLTYLGWVQTRSETETARELTPMLIEKAVLLANEYLKHHGSLRASRGSLMSS</sequence>
<name>A0A973W5D8_9BRAD</name>
<dbReference type="SUPFAM" id="SSF56112">
    <property type="entry name" value="Protein kinase-like (PK-like)"/>
    <property type="match status" value="1"/>
</dbReference>
<dbReference type="Gene3D" id="3.90.1200.10">
    <property type="match status" value="1"/>
</dbReference>
<dbReference type="InterPro" id="IPR002575">
    <property type="entry name" value="Aminoglycoside_PTrfase"/>
</dbReference>
<dbReference type="InterPro" id="IPR011009">
    <property type="entry name" value="Kinase-like_dom_sf"/>
</dbReference>
<dbReference type="AlphaFoldDB" id="A0A973W5D8"/>
<dbReference type="PANTHER" id="PTHR21064:SF6">
    <property type="entry name" value="AMINOGLYCOSIDE PHOSPHOTRANSFERASE DOMAIN-CONTAINING PROTEIN"/>
    <property type="match status" value="1"/>
</dbReference>
<organism evidence="3">
    <name type="scientific">Bradyrhizobium septentrionale</name>
    <dbReference type="NCBI Taxonomy" id="1404411"/>
    <lineage>
        <taxon>Bacteria</taxon>
        <taxon>Pseudomonadati</taxon>
        <taxon>Pseudomonadota</taxon>
        <taxon>Alphaproteobacteria</taxon>
        <taxon>Hyphomicrobiales</taxon>
        <taxon>Nitrobacteraceae</taxon>
        <taxon>Bradyrhizobium</taxon>
    </lineage>
</organism>
<comment type="caution">
    <text evidence="3">The sequence shown here is derived from an EMBL/GenBank/DDBJ whole genome shotgun (WGS) entry which is preliminary data.</text>
</comment>
<proteinExistence type="inferred from homology"/>
<reference evidence="3" key="1">
    <citation type="submission" date="2020-06" db="EMBL/GenBank/DDBJ databases">
        <title>Whole Genome Sequence of Bradyrhizobium sp. Strain 1S1.</title>
        <authorList>
            <person name="Bromfield E.S.P."/>
            <person name="Cloutier S."/>
        </authorList>
    </citation>
    <scope>NUCLEOTIDE SEQUENCE [LARGE SCALE GENOMIC DNA]</scope>
    <source>
        <strain evidence="3">1S1</strain>
    </source>
</reference>
<dbReference type="Gene3D" id="3.30.200.20">
    <property type="entry name" value="Phosphorylase Kinase, domain 1"/>
    <property type="match status" value="1"/>
</dbReference>
<dbReference type="RefSeq" id="WP_166208208.1">
    <property type="nucleotide sequence ID" value="NZ_CP088285.1"/>
</dbReference>